<feature type="compositionally biased region" description="Pro residues" evidence="1">
    <location>
        <begin position="110"/>
        <end position="120"/>
    </location>
</feature>
<dbReference type="Proteomes" id="UP000078561">
    <property type="component" value="Unassembled WGS sequence"/>
</dbReference>
<gene>
    <name evidence="2" type="primary">ABSGL_05917.1 scaffold 7570</name>
</gene>
<proteinExistence type="predicted"/>
<feature type="region of interest" description="Disordered" evidence="1">
    <location>
        <begin position="1"/>
        <end position="38"/>
    </location>
</feature>
<sequence length="356" mass="40280">MPPKRGRHSTNCPPHQNPFDPLQQEAETLPPTPSTTPLTMRHEEHIAQLTTQLTTLRQQNSHLLEQVQQQQELLNRLACEVNTLQKHPTQQDAPTPSSPSPSVATAVENNPPPSPPPQPTLVPSHQHHFDQQLDPKARKRHQAAVRALSPPSDNQGFQYIYLNTRNRLPIGQVRKNFRAIKIDTNRLLDLHYPVNSVLAILIHNDYTDTFMTQITKIGLTTMTSFNPCDPAHLHNPKYKALTTNQRQVQQKQTVRTRMLRILDHLRLPVRNAVAKYYLTAGWILNMDISKTPRPTIQSSAPQQRQQQLPSPQHRPSPTFPTETSAERAERHSSPAYQALPPSAKAFADSCFSLSTI</sequence>
<dbReference type="AlphaFoldDB" id="A0A163J9Z7"/>
<accession>A0A163J9Z7</accession>
<feature type="region of interest" description="Disordered" evidence="1">
    <location>
        <begin position="86"/>
        <end position="150"/>
    </location>
</feature>
<feature type="region of interest" description="Disordered" evidence="1">
    <location>
        <begin position="293"/>
        <end position="340"/>
    </location>
</feature>
<evidence type="ECO:0000256" key="1">
    <source>
        <dbReference type="SAM" id="MobiDB-lite"/>
    </source>
</evidence>
<dbReference type="EMBL" id="LT553165">
    <property type="protein sequence ID" value="SAM00240.1"/>
    <property type="molecule type" value="Genomic_DNA"/>
</dbReference>
<evidence type="ECO:0000313" key="2">
    <source>
        <dbReference type="EMBL" id="SAM00240.1"/>
    </source>
</evidence>
<evidence type="ECO:0000313" key="3">
    <source>
        <dbReference type="Proteomes" id="UP000078561"/>
    </source>
</evidence>
<feature type="compositionally biased region" description="Basic and acidic residues" evidence="1">
    <location>
        <begin position="127"/>
        <end position="136"/>
    </location>
</feature>
<protein>
    <submittedName>
        <fullName evidence="2">Uncharacterized protein</fullName>
    </submittedName>
</protein>
<reference evidence="2" key="1">
    <citation type="submission" date="2016-04" db="EMBL/GenBank/DDBJ databases">
        <authorList>
            <person name="Evans L.H."/>
            <person name="Alamgir A."/>
            <person name="Owens N."/>
            <person name="Weber N.D."/>
            <person name="Virtaneva K."/>
            <person name="Barbian K."/>
            <person name="Babar A."/>
            <person name="Rosenke K."/>
        </authorList>
    </citation>
    <scope>NUCLEOTIDE SEQUENCE [LARGE SCALE GENOMIC DNA]</scope>
    <source>
        <strain evidence="2">CBS 101.48</strain>
    </source>
</reference>
<organism evidence="2">
    <name type="scientific">Absidia glauca</name>
    <name type="common">Pin mould</name>
    <dbReference type="NCBI Taxonomy" id="4829"/>
    <lineage>
        <taxon>Eukaryota</taxon>
        <taxon>Fungi</taxon>
        <taxon>Fungi incertae sedis</taxon>
        <taxon>Mucoromycota</taxon>
        <taxon>Mucoromycotina</taxon>
        <taxon>Mucoromycetes</taxon>
        <taxon>Mucorales</taxon>
        <taxon>Cunninghamellaceae</taxon>
        <taxon>Absidia</taxon>
    </lineage>
</organism>
<keyword evidence="3" id="KW-1185">Reference proteome</keyword>
<dbReference type="STRING" id="4829.A0A163J9Z7"/>
<name>A0A163J9Z7_ABSGL</name>
<dbReference type="InParanoid" id="A0A163J9Z7"/>
<dbReference type="OrthoDB" id="2281765at2759"/>
<feature type="compositionally biased region" description="Low complexity" evidence="1">
    <location>
        <begin position="297"/>
        <end position="311"/>
    </location>
</feature>